<dbReference type="Gene3D" id="3.40.50.2300">
    <property type="match status" value="1"/>
</dbReference>
<accession>D7E4I5</accession>
<proteinExistence type="predicted"/>
<evidence type="ECO:0000313" key="5">
    <source>
        <dbReference type="Proteomes" id="UP000001511"/>
    </source>
</evidence>
<dbReference type="HOGENOM" id="CLU_000445_69_17_3"/>
<feature type="modified residue" description="4-aspartylphosphate" evidence="2">
    <location>
        <position position="60"/>
    </location>
</feature>
<organism evidence="4 5">
    <name type="scientific">Nostoc azollae (strain 0708)</name>
    <name type="common">Anabaena azollae (strain 0708)</name>
    <dbReference type="NCBI Taxonomy" id="551115"/>
    <lineage>
        <taxon>Bacteria</taxon>
        <taxon>Bacillati</taxon>
        <taxon>Cyanobacteriota</taxon>
        <taxon>Cyanophyceae</taxon>
        <taxon>Nostocales</taxon>
        <taxon>Nostocaceae</taxon>
        <taxon>Trichormus</taxon>
    </lineage>
</organism>
<evidence type="ECO:0000256" key="1">
    <source>
        <dbReference type="ARBA" id="ARBA00022553"/>
    </source>
</evidence>
<dbReference type="GO" id="GO:0000160">
    <property type="term" value="P:phosphorelay signal transduction system"/>
    <property type="evidence" value="ECO:0007669"/>
    <property type="project" value="InterPro"/>
</dbReference>
<feature type="domain" description="Response regulatory" evidence="3">
    <location>
        <begin position="11"/>
        <end position="129"/>
    </location>
</feature>
<evidence type="ECO:0000256" key="2">
    <source>
        <dbReference type="PROSITE-ProRule" id="PRU00169"/>
    </source>
</evidence>
<dbReference type="PANTHER" id="PTHR44591">
    <property type="entry name" value="STRESS RESPONSE REGULATOR PROTEIN 1"/>
    <property type="match status" value="1"/>
</dbReference>
<gene>
    <name evidence="4" type="ordered locus">Aazo_1555</name>
</gene>
<dbReference type="SUPFAM" id="SSF52172">
    <property type="entry name" value="CheY-like"/>
    <property type="match status" value="1"/>
</dbReference>
<dbReference type="InterPro" id="IPR001789">
    <property type="entry name" value="Sig_transdc_resp-reg_receiver"/>
</dbReference>
<evidence type="ECO:0000313" key="4">
    <source>
        <dbReference type="EMBL" id="ADI63743.1"/>
    </source>
</evidence>
<name>D7E4I5_NOSA0</name>
<dbReference type="STRING" id="551115.Aazo_1555"/>
<dbReference type="AlphaFoldDB" id="D7E4I5"/>
<protein>
    <submittedName>
        <fullName evidence="4">Response regulator receiver protein</fullName>
    </submittedName>
</protein>
<dbReference type="CDD" id="cd17580">
    <property type="entry name" value="REC_2_DhkD-like"/>
    <property type="match status" value="1"/>
</dbReference>
<keyword evidence="1 2" id="KW-0597">Phosphoprotein</keyword>
<dbReference type="PANTHER" id="PTHR44591:SF3">
    <property type="entry name" value="RESPONSE REGULATORY DOMAIN-CONTAINING PROTEIN"/>
    <property type="match status" value="1"/>
</dbReference>
<dbReference type="KEGG" id="naz:Aazo_1555"/>
<dbReference type="Proteomes" id="UP000001511">
    <property type="component" value="Chromosome"/>
</dbReference>
<dbReference type="EMBL" id="CP002059">
    <property type="protein sequence ID" value="ADI63743.1"/>
    <property type="molecule type" value="Genomic_DNA"/>
</dbReference>
<dbReference type="Pfam" id="PF00072">
    <property type="entry name" value="Response_reg"/>
    <property type="match status" value="1"/>
</dbReference>
<keyword evidence="5" id="KW-1185">Reference proteome</keyword>
<dbReference type="eggNOG" id="COG0745">
    <property type="taxonomic scope" value="Bacteria"/>
</dbReference>
<dbReference type="PROSITE" id="PS50110">
    <property type="entry name" value="RESPONSE_REGULATORY"/>
    <property type="match status" value="1"/>
</dbReference>
<evidence type="ECO:0000259" key="3">
    <source>
        <dbReference type="PROSITE" id="PS50110"/>
    </source>
</evidence>
<dbReference type="OrthoDB" id="1901654at2"/>
<dbReference type="InterPro" id="IPR050595">
    <property type="entry name" value="Bact_response_regulator"/>
</dbReference>
<dbReference type="RefSeq" id="WP_013190761.1">
    <property type="nucleotide sequence ID" value="NC_014248.1"/>
</dbReference>
<reference evidence="4 5" key="1">
    <citation type="journal article" date="2010" name="PLoS ONE">
        <title>Genome erosion in a nitrogen-fixing vertically transmitted endosymbiotic multicellular cyanobacterium.</title>
        <authorList>
            <person name="Ran L."/>
            <person name="Larsson J."/>
            <person name="Vigil-Stenman T."/>
            <person name="Nylander J.A."/>
            <person name="Ininbergs K."/>
            <person name="Zheng W.W."/>
            <person name="Lapidus A."/>
            <person name="Lowry S."/>
            <person name="Haselkorn R."/>
            <person name="Bergman B."/>
        </authorList>
    </citation>
    <scope>NUCLEOTIDE SEQUENCE [LARGE SCALE GENOMIC DNA]</scope>
    <source>
        <strain evidence="4 5">0708</strain>
    </source>
</reference>
<sequence>MQNNLRLIGLRILVVDDDDDSCFYLTIVLEADGAIVRTVPSAALALEILPRFKPDALICDIALPGEDGYTLIRKVRSRKAYEGGRIPAVALTGYADSDDRSRALEAGFQTHVAKPVDPGELVEIIANLVTFSKC</sequence>
<dbReference type="SMART" id="SM00448">
    <property type="entry name" value="REC"/>
    <property type="match status" value="1"/>
</dbReference>
<dbReference type="InterPro" id="IPR011006">
    <property type="entry name" value="CheY-like_superfamily"/>
</dbReference>